<evidence type="ECO:0000313" key="2">
    <source>
        <dbReference type="Proteomes" id="UP000276128"/>
    </source>
</evidence>
<evidence type="ECO:0008006" key="3">
    <source>
        <dbReference type="Google" id="ProtNLM"/>
    </source>
</evidence>
<dbReference type="PANTHER" id="PTHR33747">
    <property type="entry name" value="UPF0225 PROTEIN SCO1677"/>
    <property type="match status" value="1"/>
</dbReference>
<accession>A0A3S0BJW0</accession>
<dbReference type="OrthoDB" id="9814022at2"/>
<reference evidence="1 2" key="1">
    <citation type="submission" date="2018-12" db="EMBL/GenBank/DDBJ databases">
        <title>Bacillus ochoae sp. nov., Paenibacillus whitsoniae sp. nov., Paenibacillus spiritus sp. nov. Isolated from the Mars Exploration Rover during spacecraft assembly.</title>
        <authorList>
            <person name="Seuylemezian A."/>
            <person name="Vaishampayan P."/>
        </authorList>
    </citation>
    <scope>NUCLEOTIDE SEQUENCE [LARGE SCALE GENOMIC DNA]</scope>
    <source>
        <strain evidence="1 2">MER 54</strain>
    </source>
</reference>
<sequence>MAIEPAGHAVFRYWSKEEPAAPRTPVVSGPKVGRNDPCPCGSGKKYKKCCL</sequence>
<protein>
    <recommendedName>
        <fullName evidence="3">YecA family protein</fullName>
    </recommendedName>
</protein>
<gene>
    <name evidence="1" type="ORF">EJQ19_18800</name>
</gene>
<dbReference type="Proteomes" id="UP000276128">
    <property type="component" value="Unassembled WGS sequence"/>
</dbReference>
<comment type="caution">
    <text evidence="1">The sequence shown here is derived from an EMBL/GenBank/DDBJ whole genome shotgun (WGS) entry which is preliminary data.</text>
</comment>
<dbReference type="PANTHER" id="PTHR33747:SF1">
    <property type="entry name" value="ADENYLATE CYCLASE-ASSOCIATED CAP C-TERMINAL DOMAIN-CONTAINING PROTEIN"/>
    <property type="match status" value="1"/>
</dbReference>
<name>A0A3S0BJW0_9BACL</name>
<proteinExistence type="predicted"/>
<dbReference type="Pfam" id="PF02810">
    <property type="entry name" value="SEC-C"/>
    <property type="match status" value="1"/>
</dbReference>
<evidence type="ECO:0000313" key="1">
    <source>
        <dbReference type="EMBL" id="RTE08205.1"/>
    </source>
</evidence>
<dbReference type="SUPFAM" id="SSF103642">
    <property type="entry name" value="Sec-C motif"/>
    <property type="match status" value="1"/>
</dbReference>
<dbReference type="Gene3D" id="3.10.450.50">
    <property type="match status" value="1"/>
</dbReference>
<dbReference type="EMBL" id="RXHU01000056">
    <property type="protein sequence ID" value="RTE08205.1"/>
    <property type="molecule type" value="Genomic_DNA"/>
</dbReference>
<dbReference type="InterPro" id="IPR004027">
    <property type="entry name" value="SEC_C_motif"/>
</dbReference>
<organism evidence="1 2">
    <name type="scientific">Paenibacillus whitsoniae</name>
    <dbReference type="NCBI Taxonomy" id="2496558"/>
    <lineage>
        <taxon>Bacteria</taxon>
        <taxon>Bacillati</taxon>
        <taxon>Bacillota</taxon>
        <taxon>Bacilli</taxon>
        <taxon>Bacillales</taxon>
        <taxon>Paenibacillaceae</taxon>
        <taxon>Paenibacillus</taxon>
    </lineage>
</organism>
<dbReference type="AlphaFoldDB" id="A0A3S0BJW0"/>
<keyword evidence="2" id="KW-1185">Reference proteome</keyword>